<dbReference type="CDD" id="cd17535">
    <property type="entry name" value="REC_NarL-like"/>
    <property type="match status" value="1"/>
</dbReference>
<gene>
    <name evidence="8" type="ORF">AB6A68_06395</name>
</gene>
<dbReference type="CDD" id="cd06170">
    <property type="entry name" value="LuxR_C_like"/>
    <property type="match status" value="1"/>
</dbReference>
<feature type="modified residue" description="4-aspartylphosphate" evidence="5">
    <location>
        <position position="55"/>
    </location>
</feature>
<evidence type="ECO:0000256" key="2">
    <source>
        <dbReference type="ARBA" id="ARBA00023015"/>
    </source>
</evidence>
<comment type="caution">
    <text evidence="8">The sequence shown here is derived from an EMBL/GenBank/DDBJ whole genome shotgun (WGS) entry which is preliminary data.</text>
</comment>
<keyword evidence="4" id="KW-0804">Transcription</keyword>
<evidence type="ECO:0000259" key="7">
    <source>
        <dbReference type="PROSITE" id="PS50110"/>
    </source>
</evidence>
<dbReference type="InterPro" id="IPR011006">
    <property type="entry name" value="CheY-like_superfamily"/>
</dbReference>
<evidence type="ECO:0000256" key="1">
    <source>
        <dbReference type="ARBA" id="ARBA00022553"/>
    </source>
</evidence>
<dbReference type="PANTHER" id="PTHR43214">
    <property type="entry name" value="TWO-COMPONENT RESPONSE REGULATOR"/>
    <property type="match status" value="1"/>
</dbReference>
<dbReference type="Pfam" id="PF00072">
    <property type="entry name" value="Response_reg"/>
    <property type="match status" value="1"/>
</dbReference>
<evidence type="ECO:0000313" key="9">
    <source>
        <dbReference type="Proteomes" id="UP001560267"/>
    </source>
</evidence>
<proteinExistence type="predicted"/>
<dbReference type="InterPro" id="IPR001789">
    <property type="entry name" value="Sig_transdc_resp-reg_receiver"/>
</dbReference>
<dbReference type="EMBL" id="JBFSHR010000017">
    <property type="protein sequence ID" value="MEX6429469.1"/>
    <property type="molecule type" value="Genomic_DNA"/>
</dbReference>
<dbReference type="SUPFAM" id="SSF52172">
    <property type="entry name" value="CheY-like"/>
    <property type="match status" value="1"/>
</dbReference>
<name>A0ABV3Y1M7_9ACTN</name>
<dbReference type="PROSITE" id="PS50110">
    <property type="entry name" value="RESPONSE_REGULATORY"/>
    <property type="match status" value="1"/>
</dbReference>
<evidence type="ECO:0000256" key="3">
    <source>
        <dbReference type="ARBA" id="ARBA00023125"/>
    </source>
</evidence>
<dbReference type="InterPro" id="IPR016032">
    <property type="entry name" value="Sig_transdc_resp-reg_C-effctor"/>
</dbReference>
<dbReference type="SUPFAM" id="SSF46894">
    <property type="entry name" value="C-terminal effector domain of the bipartite response regulators"/>
    <property type="match status" value="1"/>
</dbReference>
<keyword evidence="1 5" id="KW-0597">Phosphoprotein</keyword>
<keyword evidence="3" id="KW-0238">DNA-binding</keyword>
<evidence type="ECO:0000256" key="4">
    <source>
        <dbReference type="ARBA" id="ARBA00023163"/>
    </source>
</evidence>
<dbReference type="SMART" id="SM00448">
    <property type="entry name" value="REC"/>
    <property type="match status" value="1"/>
</dbReference>
<dbReference type="PANTHER" id="PTHR43214:SF24">
    <property type="entry name" value="TRANSCRIPTIONAL REGULATORY PROTEIN NARL-RELATED"/>
    <property type="match status" value="1"/>
</dbReference>
<keyword evidence="9" id="KW-1185">Reference proteome</keyword>
<dbReference type="InterPro" id="IPR058245">
    <property type="entry name" value="NreC/VraR/RcsB-like_REC"/>
</dbReference>
<dbReference type="SMART" id="SM00421">
    <property type="entry name" value="HTH_LUXR"/>
    <property type="match status" value="1"/>
</dbReference>
<feature type="domain" description="HTH luxR-type" evidence="6">
    <location>
        <begin position="142"/>
        <end position="207"/>
    </location>
</feature>
<evidence type="ECO:0000313" key="8">
    <source>
        <dbReference type="EMBL" id="MEX6429469.1"/>
    </source>
</evidence>
<dbReference type="PROSITE" id="PS50043">
    <property type="entry name" value="HTH_LUXR_2"/>
    <property type="match status" value="1"/>
</dbReference>
<reference evidence="8 9" key="1">
    <citation type="submission" date="2024-07" db="EMBL/GenBank/DDBJ databases">
        <title>Draft Genome Sequence of Ferrimicrobium acidiphilum Strain YE2023, Isolated from a Pulp of Bioleach Reactor.</title>
        <authorList>
            <person name="Elkina Y.A."/>
            <person name="Bulaeva A.G."/>
            <person name="Beletsky A.V."/>
            <person name="Mardanov A.V."/>
        </authorList>
    </citation>
    <scope>NUCLEOTIDE SEQUENCE [LARGE SCALE GENOMIC DNA]</scope>
    <source>
        <strain evidence="8 9">YE2023</strain>
    </source>
</reference>
<accession>A0ABV3Y1M7</accession>
<evidence type="ECO:0000259" key="6">
    <source>
        <dbReference type="PROSITE" id="PS50043"/>
    </source>
</evidence>
<dbReference type="InterPro" id="IPR039420">
    <property type="entry name" value="WalR-like"/>
</dbReference>
<dbReference type="Gene3D" id="3.40.50.2300">
    <property type="match status" value="1"/>
</dbReference>
<protein>
    <submittedName>
        <fullName evidence="8">Response regulator</fullName>
    </submittedName>
</protein>
<evidence type="ECO:0000256" key="5">
    <source>
        <dbReference type="PROSITE-ProRule" id="PRU00169"/>
    </source>
</evidence>
<dbReference type="Proteomes" id="UP001560267">
    <property type="component" value="Unassembled WGS sequence"/>
</dbReference>
<dbReference type="Pfam" id="PF00196">
    <property type="entry name" value="GerE"/>
    <property type="match status" value="1"/>
</dbReference>
<feature type="domain" description="Response regulatory" evidence="7">
    <location>
        <begin position="4"/>
        <end position="120"/>
    </location>
</feature>
<organism evidence="8 9">
    <name type="scientific">Ferrimicrobium acidiphilum</name>
    <dbReference type="NCBI Taxonomy" id="121039"/>
    <lineage>
        <taxon>Bacteria</taxon>
        <taxon>Bacillati</taxon>
        <taxon>Actinomycetota</taxon>
        <taxon>Acidimicrobiia</taxon>
        <taxon>Acidimicrobiales</taxon>
        <taxon>Acidimicrobiaceae</taxon>
        <taxon>Ferrimicrobium</taxon>
    </lineage>
</organism>
<dbReference type="PROSITE" id="PS00622">
    <property type="entry name" value="HTH_LUXR_1"/>
    <property type="match status" value="1"/>
</dbReference>
<keyword evidence="2" id="KW-0805">Transcription regulation</keyword>
<dbReference type="PRINTS" id="PR00038">
    <property type="entry name" value="HTHLUXR"/>
</dbReference>
<dbReference type="RefSeq" id="WP_298385144.1">
    <property type="nucleotide sequence ID" value="NZ_JBFSHR010000017.1"/>
</dbReference>
<sequence>MTIRLFIVEDHEVVRRGIAALLANDPEIAVVGEAGGVKEALDRFPLIEVDVALLDVRLGDGDGVSLCRELRSRSPELRCIMLTSFSDDEALFSAIMAGASGYLLKKIKVDELLDSIKRIANGESLIDPGLTTRLLARLREGADDPLAALTEQERKIFDLIVEGKTNREIANEVYLAEKTVKNYVSNLLAKLGVRHRSEVAALGARLAERKRLDHENQ</sequence>
<dbReference type="InterPro" id="IPR000792">
    <property type="entry name" value="Tscrpt_reg_LuxR_C"/>
</dbReference>